<dbReference type="Gene3D" id="3.40.390.10">
    <property type="entry name" value="Collagenase (Catalytic Domain)"/>
    <property type="match status" value="1"/>
</dbReference>
<feature type="transmembrane region" description="Helical" evidence="2">
    <location>
        <begin position="35"/>
        <end position="54"/>
    </location>
</feature>
<sequence>MPSRRRRPPPGWPAPSDPRGWVPAEPPRRRSRSAVVLPWLVVGVLAAVYGAQWLPTIAEGRLPWLSGLVPATARDHPRPGVEEAGSRLAPEVTVAAPGGTYAFLETRPGPDGEPAPVGWSPCRPVHVVVDPAGAPSDFATQVQGVLAEVSAATGLVLADDGTVTEAASADRDPFQPEVFGDRWAPVLVRFTDEATVPDLAGDVAGVAHTLMMADPVSAEAFIVSGSVYLDVTLLDRPGGYLPVLRHEVAHLVGLDHVDDPTQLMHPVTPVDTFQQGDLAGLAAVGRGPCAPGL</sequence>
<keyword evidence="2" id="KW-1133">Transmembrane helix</keyword>
<gene>
    <name evidence="3" type="ORF">HNR08_002913</name>
</gene>
<dbReference type="AlphaFoldDB" id="A0A7W8SHD8"/>
<evidence type="ECO:0008006" key="5">
    <source>
        <dbReference type="Google" id="ProtNLM"/>
    </source>
</evidence>
<dbReference type="SUPFAM" id="SSF55486">
    <property type="entry name" value="Metalloproteases ('zincins'), catalytic domain"/>
    <property type="match status" value="1"/>
</dbReference>
<name>A0A7W8SHD8_9CELL</name>
<accession>A0A7W8SHD8</accession>
<evidence type="ECO:0000313" key="3">
    <source>
        <dbReference type="EMBL" id="MBB5474177.1"/>
    </source>
</evidence>
<organism evidence="3 4">
    <name type="scientific">Cellulomonas hominis</name>
    <dbReference type="NCBI Taxonomy" id="156981"/>
    <lineage>
        <taxon>Bacteria</taxon>
        <taxon>Bacillati</taxon>
        <taxon>Actinomycetota</taxon>
        <taxon>Actinomycetes</taxon>
        <taxon>Micrococcales</taxon>
        <taxon>Cellulomonadaceae</taxon>
        <taxon>Cellulomonas</taxon>
    </lineage>
</organism>
<dbReference type="Proteomes" id="UP000564629">
    <property type="component" value="Unassembled WGS sequence"/>
</dbReference>
<reference evidence="3 4" key="1">
    <citation type="submission" date="2020-08" db="EMBL/GenBank/DDBJ databases">
        <title>Sequencing the genomes of 1000 actinobacteria strains.</title>
        <authorList>
            <person name="Klenk H.-P."/>
        </authorList>
    </citation>
    <scope>NUCLEOTIDE SEQUENCE [LARGE SCALE GENOMIC DNA]</scope>
    <source>
        <strain evidence="3 4">DSM 9581</strain>
    </source>
</reference>
<keyword evidence="2" id="KW-0812">Transmembrane</keyword>
<dbReference type="RefSeq" id="WP_186812768.1">
    <property type="nucleotide sequence ID" value="NZ_BJVQ01000033.1"/>
</dbReference>
<comment type="caution">
    <text evidence="3">The sequence shown here is derived from an EMBL/GenBank/DDBJ whole genome shotgun (WGS) entry which is preliminary data.</text>
</comment>
<dbReference type="EMBL" id="JACHDN010000001">
    <property type="protein sequence ID" value="MBB5474177.1"/>
    <property type="molecule type" value="Genomic_DNA"/>
</dbReference>
<dbReference type="InterPro" id="IPR024079">
    <property type="entry name" value="MetalloPept_cat_dom_sf"/>
</dbReference>
<dbReference type="GO" id="GO:0008237">
    <property type="term" value="F:metallopeptidase activity"/>
    <property type="evidence" value="ECO:0007669"/>
    <property type="project" value="InterPro"/>
</dbReference>
<evidence type="ECO:0000313" key="4">
    <source>
        <dbReference type="Proteomes" id="UP000564629"/>
    </source>
</evidence>
<evidence type="ECO:0000256" key="1">
    <source>
        <dbReference type="SAM" id="MobiDB-lite"/>
    </source>
</evidence>
<feature type="region of interest" description="Disordered" evidence="1">
    <location>
        <begin position="1"/>
        <end position="27"/>
    </location>
</feature>
<evidence type="ECO:0000256" key="2">
    <source>
        <dbReference type="SAM" id="Phobius"/>
    </source>
</evidence>
<keyword evidence="2" id="KW-0472">Membrane</keyword>
<proteinExistence type="predicted"/>
<protein>
    <recommendedName>
        <fullName evidence="5">Peptidase M10 metallopeptidase domain-containing protein</fullName>
    </recommendedName>
</protein>